<evidence type="ECO:0000259" key="4">
    <source>
        <dbReference type="Pfam" id="PF04586"/>
    </source>
</evidence>
<evidence type="ECO:0000256" key="2">
    <source>
        <dbReference type="ARBA" id="ARBA00022670"/>
    </source>
</evidence>
<dbReference type="Pfam" id="PF04586">
    <property type="entry name" value="Peptidase_S78"/>
    <property type="match status" value="1"/>
</dbReference>
<keyword evidence="2 5" id="KW-0645">Protease</keyword>
<sequence>MNIERRAFPLMEIRMIDEENSPKITGYAAVFNELSENLGGFREQIAPGAFAKTIQTADVRALWNHDPNFVLGRNKSGTLQLAEDERGLRIEIIPPDAQWAKDLIASMKRGDVDQMSFGFRTVEDVWEAKGKENIRTLKEVELFDVSIVTYPAYPQTSVQARSLMGDGLDLERLSQILVRYHCGLPLLTEDRDFIGEAVNLLNQLTAKVELEPSLANEANQTPQVRNMATLRRKLELLKRKH</sequence>
<dbReference type="GO" id="GO:0008233">
    <property type="term" value="F:peptidase activity"/>
    <property type="evidence" value="ECO:0007669"/>
    <property type="project" value="UniProtKB-KW"/>
</dbReference>
<dbReference type="Proteomes" id="UP000199695">
    <property type="component" value="Unassembled WGS sequence"/>
</dbReference>
<dbReference type="GO" id="GO:0006508">
    <property type="term" value="P:proteolysis"/>
    <property type="evidence" value="ECO:0007669"/>
    <property type="project" value="UniProtKB-KW"/>
</dbReference>
<dbReference type="InterPro" id="IPR054613">
    <property type="entry name" value="Peptidase_S78_dom"/>
</dbReference>
<dbReference type="InterPro" id="IPR006433">
    <property type="entry name" value="Prohead_protease"/>
</dbReference>
<keyword evidence="6" id="KW-1185">Reference proteome</keyword>
<dbReference type="NCBIfam" id="TIGR01543">
    <property type="entry name" value="proheadase_HK97"/>
    <property type="match status" value="1"/>
</dbReference>
<evidence type="ECO:0000256" key="3">
    <source>
        <dbReference type="ARBA" id="ARBA00022801"/>
    </source>
</evidence>
<evidence type="ECO:0000313" key="6">
    <source>
        <dbReference type="Proteomes" id="UP000199695"/>
    </source>
</evidence>
<dbReference type="EMBL" id="FOCQ01000025">
    <property type="protein sequence ID" value="SEN79994.1"/>
    <property type="molecule type" value="Genomic_DNA"/>
</dbReference>
<organism evidence="5 6">
    <name type="scientific">Lihuaxuella thermophila</name>
    <dbReference type="NCBI Taxonomy" id="1173111"/>
    <lineage>
        <taxon>Bacteria</taxon>
        <taxon>Bacillati</taxon>
        <taxon>Bacillota</taxon>
        <taxon>Bacilli</taxon>
        <taxon>Bacillales</taxon>
        <taxon>Thermoactinomycetaceae</taxon>
        <taxon>Lihuaxuella</taxon>
    </lineage>
</organism>
<accession>A0A1H8JGS8</accession>
<evidence type="ECO:0000256" key="1">
    <source>
        <dbReference type="ARBA" id="ARBA00022612"/>
    </source>
</evidence>
<protein>
    <submittedName>
        <fullName evidence="5">Phage prohead protease, HK97 family</fullName>
    </submittedName>
</protein>
<gene>
    <name evidence="5" type="ORF">SAMN05444955_12515</name>
</gene>
<feature type="domain" description="Prohead serine protease" evidence="4">
    <location>
        <begin position="12"/>
        <end position="161"/>
    </location>
</feature>
<dbReference type="RefSeq" id="WP_211663691.1">
    <property type="nucleotide sequence ID" value="NZ_FOCQ01000025.1"/>
</dbReference>
<evidence type="ECO:0000313" key="5">
    <source>
        <dbReference type="EMBL" id="SEN79994.1"/>
    </source>
</evidence>
<keyword evidence="3" id="KW-0378">Hydrolase</keyword>
<proteinExistence type="predicted"/>
<name>A0A1H8JGS8_9BACL</name>
<reference evidence="5 6" key="1">
    <citation type="submission" date="2016-10" db="EMBL/GenBank/DDBJ databases">
        <authorList>
            <person name="de Groot N.N."/>
        </authorList>
    </citation>
    <scope>NUCLEOTIDE SEQUENCE [LARGE SCALE GENOMIC DNA]</scope>
    <source>
        <strain evidence="5 6">DSM 46701</strain>
    </source>
</reference>
<keyword evidence="1" id="KW-1188">Viral release from host cell</keyword>
<dbReference type="AlphaFoldDB" id="A0A1H8JGS8"/>
<dbReference type="STRING" id="1173111.SAMN05444955_12515"/>